<feature type="transmembrane region" description="Helical" evidence="2">
    <location>
        <begin position="61"/>
        <end position="82"/>
    </location>
</feature>
<proteinExistence type="predicted"/>
<feature type="region of interest" description="Disordered" evidence="1">
    <location>
        <begin position="255"/>
        <end position="275"/>
    </location>
</feature>
<dbReference type="Proteomes" id="UP000561011">
    <property type="component" value="Unassembled WGS sequence"/>
</dbReference>
<evidence type="ECO:0000256" key="1">
    <source>
        <dbReference type="SAM" id="MobiDB-lite"/>
    </source>
</evidence>
<reference evidence="3 4" key="1">
    <citation type="submission" date="2020-07" db="EMBL/GenBank/DDBJ databases">
        <title>MOT database genomes.</title>
        <authorList>
            <person name="Joseph S."/>
            <person name="Aduse-Opoku J."/>
            <person name="Hashim A."/>
            <person name="Wade W."/>
            <person name="Curtis M."/>
        </authorList>
    </citation>
    <scope>NUCLEOTIDE SEQUENCE [LARGE SCALE GENOMIC DNA]</scope>
    <source>
        <strain evidence="3 4">DSM 100099</strain>
    </source>
</reference>
<dbReference type="InterPro" id="IPR025238">
    <property type="entry name" value="DUF4184"/>
</dbReference>
<evidence type="ECO:0000313" key="4">
    <source>
        <dbReference type="Proteomes" id="UP000561011"/>
    </source>
</evidence>
<keyword evidence="2" id="KW-0812">Transmembrane</keyword>
<dbReference type="EMBL" id="JACBYE010000020">
    <property type="protein sequence ID" value="NYS93800.1"/>
    <property type="molecule type" value="Genomic_DNA"/>
</dbReference>
<dbReference type="Pfam" id="PF13803">
    <property type="entry name" value="DUF4184"/>
    <property type="match status" value="1"/>
</dbReference>
<dbReference type="AlphaFoldDB" id="A0A853ETL6"/>
<name>A0A853ETL6_9MICO</name>
<feature type="transmembrane region" description="Helical" evidence="2">
    <location>
        <begin position="228"/>
        <end position="250"/>
    </location>
</feature>
<feature type="transmembrane region" description="Helical" evidence="2">
    <location>
        <begin position="103"/>
        <end position="124"/>
    </location>
</feature>
<sequence length="275" mass="29153">MTFVHPAAVLPLMRGPLVGAALVAGALAPDVPYFLRALPIPVSAQSWWEPFLNATTTHRWPGILTVAMPLALVLYLALALCRRPVRWVLPPTSGPESTARAPVPLWLVRVVVSLALGVLTHVVWDSFTHSDGWIVENVAALSTEVIGSLTWARLLQHLSTALGLLAIVVFAVRHRDAWLTTSAIDTARRTRFLRMTAVLVASAVVGLITAALVGYEAGAGVEHLLSDAAIGAGLGAAGSGAMVVVAWWTIRPDRRPASQAHAPQQPPRGRSSAVG</sequence>
<feature type="transmembrane region" description="Helical" evidence="2">
    <location>
        <begin position="192"/>
        <end position="213"/>
    </location>
</feature>
<keyword evidence="2" id="KW-1133">Transmembrane helix</keyword>
<accession>A0A853ETL6</accession>
<keyword evidence="4" id="KW-1185">Reference proteome</keyword>
<organism evidence="3 4">
    <name type="scientific">Sanguibacter inulinus</name>
    <dbReference type="NCBI Taxonomy" id="60922"/>
    <lineage>
        <taxon>Bacteria</taxon>
        <taxon>Bacillati</taxon>
        <taxon>Actinomycetota</taxon>
        <taxon>Actinomycetes</taxon>
        <taxon>Micrococcales</taxon>
        <taxon>Sanguibacteraceae</taxon>
        <taxon>Sanguibacter</taxon>
    </lineage>
</organism>
<gene>
    <name evidence="3" type="ORF">HZZ10_09735</name>
</gene>
<comment type="caution">
    <text evidence="3">The sequence shown here is derived from an EMBL/GenBank/DDBJ whole genome shotgun (WGS) entry which is preliminary data.</text>
</comment>
<evidence type="ECO:0000256" key="2">
    <source>
        <dbReference type="SAM" id="Phobius"/>
    </source>
</evidence>
<protein>
    <submittedName>
        <fullName evidence="3">DUF4184 family protein</fullName>
    </submittedName>
</protein>
<evidence type="ECO:0000313" key="3">
    <source>
        <dbReference type="EMBL" id="NYS93800.1"/>
    </source>
</evidence>
<feature type="transmembrane region" description="Helical" evidence="2">
    <location>
        <begin position="154"/>
        <end position="172"/>
    </location>
</feature>
<keyword evidence="2" id="KW-0472">Membrane</keyword>